<evidence type="ECO:0000313" key="3">
    <source>
        <dbReference type="Proteomes" id="UP000694864"/>
    </source>
</evidence>
<evidence type="ECO:0000256" key="1">
    <source>
        <dbReference type="ARBA" id="ARBA00023186"/>
    </source>
</evidence>
<name>A0ABM0ZN20_CAMSA</name>
<proteinExistence type="inferred from homology"/>
<protein>
    <submittedName>
        <fullName evidence="4">Uncharacterized protein LOC104793414</fullName>
    </submittedName>
</protein>
<dbReference type="CDD" id="cd00320">
    <property type="entry name" value="cpn10"/>
    <property type="match status" value="1"/>
</dbReference>
<reference evidence="4" key="2">
    <citation type="submission" date="2025-08" db="UniProtKB">
        <authorList>
            <consortium name="RefSeq"/>
        </authorList>
    </citation>
    <scope>IDENTIFICATION</scope>
    <source>
        <tissue evidence="4">Leaf</tissue>
    </source>
</reference>
<dbReference type="RefSeq" id="XP_010518069.1">
    <property type="nucleotide sequence ID" value="XM_010519767.2"/>
</dbReference>
<dbReference type="PANTHER" id="PTHR10772">
    <property type="entry name" value="10 KDA HEAT SHOCK PROTEIN"/>
    <property type="match status" value="1"/>
</dbReference>
<reference evidence="3" key="1">
    <citation type="journal article" date="2014" name="Nat. Commun.">
        <title>The emerging biofuel crop Camelina sativa retains a highly undifferentiated hexaploid genome structure.</title>
        <authorList>
            <person name="Kagale S."/>
            <person name="Koh C."/>
            <person name="Nixon J."/>
            <person name="Bollina V."/>
            <person name="Clarke W.E."/>
            <person name="Tuteja R."/>
            <person name="Spillane C."/>
            <person name="Robinson S.J."/>
            <person name="Links M.G."/>
            <person name="Clarke C."/>
            <person name="Higgins E.E."/>
            <person name="Huebert T."/>
            <person name="Sharpe A.G."/>
            <person name="Parkin I.A."/>
        </authorList>
    </citation>
    <scope>NUCLEOTIDE SEQUENCE [LARGE SCALE GENOMIC DNA]</scope>
    <source>
        <strain evidence="3">cv. DH55</strain>
    </source>
</reference>
<dbReference type="Gene3D" id="2.30.33.40">
    <property type="entry name" value="GroES chaperonin"/>
    <property type="match status" value="1"/>
</dbReference>
<dbReference type="InterPro" id="IPR020818">
    <property type="entry name" value="Chaperonin_GroES"/>
</dbReference>
<dbReference type="PRINTS" id="PR00297">
    <property type="entry name" value="CHAPERONIN10"/>
</dbReference>
<keyword evidence="1 2" id="KW-0143">Chaperone</keyword>
<dbReference type="SUPFAM" id="SSF50129">
    <property type="entry name" value="GroES-like"/>
    <property type="match status" value="1"/>
</dbReference>
<dbReference type="PANTHER" id="PTHR10772:SF13">
    <property type="entry name" value="10 KDA CHAPERONIN 1, CHLOROPLASTIC-RELATED"/>
    <property type="match status" value="1"/>
</dbReference>
<dbReference type="Pfam" id="PF00166">
    <property type="entry name" value="Cpn10"/>
    <property type="match status" value="1"/>
</dbReference>
<evidence type="ECO:0000313" key="4">
    <source>
        <dbReference type="RefSeq" id="XP_010518069.1"/>
    </source>
</evidence>
<gene>
    <name evidence="4" type="primary">LOC104793414</name>
</gene>
<organism evidence="3 4">
    <name type="scientific">Camelina sativa</name>
    <name type="common">False flax</name>
    <name type="synonym">Myagrum sativum</name>
    <dbReference type="NCBI Taxonomy" id="90675"/>
    <lineage>
        <taxon>Eukaryota</taxon>
        <taxon>Viridiplantae</taxon>
        <taxon>Streptophyta</taxon>
        <taxon>Embryophyta</taxon>
        <taxon>Tracheophyta</taxon>
        <taxon>Spermatophyta</taxon>
        <taxon>Magnoliopsida</taxon>
        <taxon>eudicotyledons</taxon>
        <taxon>Gunneridae</taxon>
        <taxon>Pentapetalae</taxon>
        <taxon>rosids</taxon>
        <taxon>malvids</taxon>
        <taxon>Brassicales</taxon>
        <taxon>Brassicaceae</taxon>
        <taxon>Camelineae</taxon>
        <taxon>Camelina</taxon>
    </lineage>
</organism>
<accession>A0ABM0ZN20</accession>
<dbReference type="GeneID" id="104793414"/>
<dbReference type="InterPro" id="IPR011032">
    <property type="entry name" value="GroES-like_sf"/>
</dbReference>
<sequence>MASTFVSLPKPFFAFPVKTSSPPTANNNRLLGSQRGCLRIKAISTKWEPSKVVPQADRVLVRLEDLPMKSSGGVLLPKAAVKFERYLTGEVISVGSEVGQQVGPGKKVLFSDVSAYEVDLGTGARHCFCKESDLLALVE</sequence>
<keyword evidence="3" id="KW-1185">Reference proteome</keyword>
<dbReference type="InterPro" id="IPR037124">
    <property type="entry name" value="Chaperonin_GroES_sf"/>
</dbReference>
<comment type="similarity">
    <text evidence="2">Belongs to the GroES chaperonin family.</text>
</comment>
<dbReference type="Proteomes" id="UP000694864">
    <property type="component" value="Chromosome 6"/>
</dbReference>
<dbReference type="SMART" id="SM00883">
    <property type="entry name" value="Cpn10"/>
    <property type="match status" value="1"/>
</dbReference>
<evidence type="ECO:0000256" key="2">
    <source>
        <dbReference type="RuleBase" id="RU003479"/>
    </source>
</evidence>